<evidence type="ECO:0000256" key="5">
    <source>
        <dbReference type="ARBA" id="ARBA00022970"/>
    </source>
</evidence>
<keyword evidence="3" id="KW-0547">Nucleotide-binding</keyword>
<dbReference type="GO" id="GO:0016887">
    <property type="term" value="F:ATP hydrolysis activity"/>
    <property type="evidence" value="ECO:0007669"/>
    <property type="project" value="InterPro"/>
</dbReference>
<evidence type="ECO:0000256" key="3">
    <source>
        <dbReference type="ARBA" id="ARBA00022741"/>
    </source>
</evidence>
<protein>
    <submittedName>
        <fullName evidence="7">Amino acid/amide ABC transporter ATP-binding protein 2, HAAT family</fullName>
    </submittedName>
</protein>
<dbReference type="CDD" id="cd03224">
    <property type="entry name" value="ABC_TM1139_LivF_branched"/>
    <property type="match status" value="1"/>
</dbReference>
<keyword evidence="8" id="KW-1185">Reference proteome</keyword>
<evidence type="ECO:0000259" key="6">
    <source>
        <dbReference type="PROSITE" id="PS50893"/>
    </source>
</evidence>
<gene>
    <name evidence="7" type="ORF">SAMN02982922_0196</name>
</gene>
<dbReference type="SUPFAM" id="SSF52540">
    <property type="entry name" value="P-loop containing nucleoside triphosphate hydrolases"/>
    <property type="match status" value="1"/>
</dbReference>
<dbReference type="RefSeq" id="WP_056242618.1">
    <property type="nucleotide sequence ID" value="NZ_FXBL01000002.1"/>
</dbReference>
<dbReference type="GO" id="GO:0015807">
    <property type="term" value="P:L-amino acid transport"/>
    <property type="evidence" value="ECO:0007669"/>
    <property type="project" value="TreeGrafter"/>
</dbReference>
<comment type="similarity">
    <text evidence="1">Belongs to the ABC transporter superfamily.</text>
</comment>
<dbReference type="PROSITE" id="PS50893">
    <property type="entry name" value="ABC_TRANSPORTER_2"/>
    <property type="match status" value="1"/>
</dbReference>
<dbReference type="Pfam" id="PF00005">
    <property type="entry name" value="ABC_tran"/>
    <property type="match status" value="1"/>
</dbReference>
<dbReference type="EMBL" id="FXBL01000002">
    <property type="protein sequence ID" value="SMH26370.1"/>
    <property type="molecule type" value="Genomic_DNA"/>
</dbReference>
<dbReference type="PANTHER" id="PTHR43820:SF2">
    <property type="entry name" value="ABC TRANSPORTER ATP-BINDING PROTEIN"/>
    <property type="match status" value="1"/>
</dbReference>
<reference evidence="8" key="1">
    <citation type="submission" date="2017-04" db="EMBL/GenBank/DDBJ databases">
        <authorList>
            <person name="Varghese N."/>
            <person name="Submissions S."/>
        </authorList>
    </citation>
    <scope>NUCLEOTIDE SEQUENCE [LARGE SCALE GENOMIC DNA]</scope>
    <source>
        <strain evidence="8">B5P</strain>
    </source>
</reference>
<accession>A0A1X7MNG8</accession>
<sequence>MTETVLALKGLTTGYGQAPVVRDVDLTIDRGEILAVVGKNGMGKTTLLKSIMGYLPKFSGTVSLSGQSVSDGKPHQIARLGVAYIPQEKALFQDLTVEENIRLALRGSADWSEARDTISRCFPFLLDRLRQKAGTLSGGEQKMLLMTRSLAVGAKVLLIDEISEGLQPSVISNLVKIIQAERDRLGLAVLLVEQNLSFTCAVSDKYVLLDKGEISGSGNTQDPDTHAKILAHISL</sequence>
<keyword evidence="4 7" id="KW-0067">ATP-binding</keyword>
<name>A0A1X7MNG8_9HYPH</name>
<dbReference type="InterPro" id="IPR027417">
    <property type="entry name" value="P-loop_NTPase"/>
</dbReference>
<dbReference type="GO" id="GO:0015658">
    <property type="term" value="F:branched-chain amino acid transmembrane transporter activity"/>
    <property type="evidence" value="ECO:0007669"/>
    <property type="project" value="TreeGrafter"/>
</dbReference>
<dbReference type="OrthoDB" id="9776369at2"/>
<dbReference type="SMART" id="SM00382">
    <property type="entry name" value="AAA"/>
    <property type="match status" value="1"/>
</dbReference>
<dbReference type="GO" id="GO:0005524">
    <property type="term" value="F:ATP binding"/>
    <property type="evidence" value="ECO:0007669"/>
    <property type="project" value="UniProtKB-KW"/>
</dbReference>
<dbReference type="Proteomes" id="UP000193083">
    <property type="component" value="Unassembled WGS sequence"/>
</dbReference>
<dbReference type="AlphaFoldDB" id="A0A1X7MNG8"/>
<proteinExistence type="inferred from homology"/>
<evidence type="ECO:0000256" key="2">
    <source>
        <dbReference type="ARBA" id="ARBA00022448"/>
    </source>
</evidence>
<dbReference type="InterPro" id="IPR003593">
    <property type="entry name" value="AAA+_ATPase"/>
</dbReference>
<dbReference type="InterPro" id="IPR003439">
    <property type="entry name" value="ABC_transporter-like_ATP-bd"/>
</dbReference>
<organism evidence="7 8">
    <name type="scientific">Mesorhizobium australicum</name>
    <dbReference type="NCBI Taxonomy" id="536018"/>
    <lineage>
        <taxon>Bacteria</taxon>
        <taxon>Pseudomonadati</taxon>
        <taxon>Pseudomonadota</taxon>
        <taxon>Alphaproteobacteria</taxon>
        <taxon>Hyphomicrobiales</taxon>
        <taxon>Phyllobacteriaceae</taxon>
        <taxon>Mesorhizobium</taxon>
    </lineage>
</organism>
<feature type="domain" description="ABC transporter" evidence="6">
    <location>
        <begin position="6"/>
        <end position="235"/>
    </location>
</feature>
<evidence type="ECO:0000313" key="8">
    <source>
        <dbReference type="Proteomes" id="UP000193083"/>
    </source>
</evidence>
<keyword evidence="2" id="KW-0813">Transport</keyword>
<keyword evidence="5" id="KW-0029">Amino-acid transport</keyword>
<evidence type="ECO:0000256" key="1">
    <source>
        <dbReference type="ARBA" id="ARBA00005417"/>
    </source>
</evidence>
<dbReference type="Gene3D" id="3.40.50.300">
    <property type="entry name" value="P-loop containing nucleotide triphosphate hydrolases"/>
    <property type="match status" value="1"/>
</dbReference>
<evidence type="ECO:0000256" key="4">
    <source>
        <dbReference type="ARBA" id="ARBA00022840"/>
    </source>
</evidence>
<dbReference type="InterPro" id="IPR052156">
    <property type="entry name" value="BCAA_Transport_ATP-bd_LivF"/>
</dbReference>
<dbReference type="PANTHER" id="PTHR43820">
    <property type="entry name" value="HIGH-AFFINITY BRANCHED-CHAIN AMINO ACID TRANSPORT ATP-BINDING PROTEIN LIVF"/>
    <property type="match status" value="1"/>
</dbReference>
<evidence type="ECO:0000313" key="7">
    <source>
        <dbReference type="EMBL" id="SMH26370.1"/>
    </source>
</evidence>